<keyword evidence="4 10" id="KW-0808">Transferase</keyword>
<organism evidence="10 11">
    <name type="scientific">Arenibacter antarcticus</name>
    <dbReference type="NCBI Taxonomy" id="2040469"/>
    <lineage>
        <taxon>Bacteria</taxon>
        <taxon>Pseudomonadati</taxon>
        <taxon>Bacteroidota</taxon>
        <taxon>Flavobacteriia</taxon>
        <taxon>Flavobacteriales</taxon>
        <taxon>Flavobacteriaceae</taxon>
        <taxon>Arenibacter</taxon>
    </lineage>
</organism>
<evidence type="ECO:0000256" key="1">
    <source>
        <dbReference type="ARBA" id="ARBA00000085"/>
    </source>
</evidence>
<dbReference type="PANTHER" id="PTHR41523:SF8">
    <property type="entry name" value="ETHYLENE RESPONSE SENSOR PROTEIN"/>
    <property type="match status" value="1"/>
</dbReference>
<gene>
    <name evidence="10" type="ORF">ACFS1K_11715</name>
</gene>
<keyword evidence="11" id="KW-1185">Reference proteome</keyword>
<evidence type="ECO:0000313" key="10">
    <source>
        <dbReference type="EMBL" id="MFD2790432.1"/>
    </source>
</evidence>
<evidence type="ECO:0000259" key="9">
    <source>
        <dbReference type="SMART" id="SM00387"/>
    </source>
</evidence>
<keyword evidence="5" id="KW-0547">Nucleotide-binding</keyword>
<dbReference type="Gene3D" id="3.30.565.10">
    <property type="entry name" value="Histidine kinase-like ATPase, C-terminal domain"/>
    <property type="match status" value="1"/>
</dbReference>
<keyword evidence="7" id="KW-0067">ATP-binding</keyword>
<evidence type="ECO:0000256" key="5">
    <source>
        <dbReference type="ARBA" id="ARBA00022741"/>
    </source>
</evidence>
<dbReference type="InterPro" id="IPR011495">
    <property type="entry name" value="Sig_transdc_His_kin_sub2_dim/P"/>
</dbReference>
<comment type="catalytic activity">
    <reaction evidence="1">
        <text>ATP + protein L-histidine = ADP + protein N-phospho-L-histidine.</text>
        <dbReference type="EC" id="2.7.13.3"/>
    </reaction>
</comment>
<sequence>MEKKLVVISVALCIITTFVIWEISIQRVEVYRNNIELVENIQAKDRLKDAESQLNELYDISKKNVLFIRDLIELDLKAKAPMEVTIQKLERFLKIDNNYFQTRFINPKGMEIIRAEEGKTTSPGNFQYKGDRYYFIETIGLKQGEIFTSDLDMNEENGEIEIPYRPTIRFFTPIFNDSELKGIVGLNLNALTWLNHFEYTDINLLNSNNQVIYGKNEKLYSISSKDLHQKDPYGNSYYVSKIISLEGNYSWTIYTGTDINLIGEKVGEYRKTTFLTALILNVGVVLFLIIIYSFYRKNSRISLLNHRVEIRIKERDILLKEIHHRVKNNLQVITSLLSLQSSFIKDEETKGLFRYAQYRINTMSIIHEMLYRSNDLTKINYGEYLNRLVSNLFNSMKGSNHKIGVRIKAEELYLNLDTSVPLGLIINEIITNSLKYGIKNRDKGTIYIEIEKLNYPNHILKIGDDGLGFPKDVDFRNTTTLGLKLIHKLIIQLKGNIEKDNSKKGTHYIIAFQEIEQTS</sequence>
<dbReference type="EMBL" id="JBHUOK010000030">
    <property type="protein sequence ID" value="MFD2790432.1"/>
    <property type="molecule type" value="Genomic_DNA"/>
</dbReference>
<dbReference type="InterPro" id="IPR036890">
    <property type="entry name" value="HATPase_C_sf"/>
</dbReference>
<evidence type="ECO:0000256" key="6">
    <source>
        <dbReference type="ARBA" id="ARBA00022777"/>
    </source>
</evidence>
<evidence type="ECO:0000256" key="7">
    <source>
        <dbReference type="ARBA" id="ARBA00022840"/>
    </source>
</evidence>
<dbReference type="Gene3D" id="3.30.450.20">
    <property type="entry name" value="PAS domain"/>
    <property type="match status" value="2"/>
</dbReference>
<proteinExistence type="predicted"/>
<dbReference type="EC" id="2.7.13.3" evidence="2"/>
<evidence type="ECO:0000256" key="4">
    <source>
        <dbReference type="ARBA" id="ARBA00022679"/>
    </source>
</evidence>
<dbReference type="InterPro" id="IPR029151">
    <property type="entry name" value="Sensor-like_sf"/>
</dbReference>
<evidence type="ECO:0000256" key="3">
    <source>
        <dbReference type="ARBA" id="ARBA00022553"/>
    </source>
</evidence>
<dbReference type="InterPro" id="IPR048760">
    <property type="entry name" value="VP0354-like_sensor_dom"/>
</dbReference>
<feature type="transmembrane region" description="Helical" evidence="8">
    <location>
        <begin position="274"/>
        <end position="295"/>
    </location>
</feature>
<dbReference type="GO" id="GO:0004673">
    <property type="term" value="F:protein histidine kinase activity"/>
    <property type="evidence" value="ECO:0007669"/>
    <property type="project" value="UniProtKB-EC"/>
</dbReference>
<dbReference type="Pfam" id="PF21623">
    <property type="entry name" value="HK_sensor_dom_bact"/>
    <property type="match status" value="1"/>
</dbReference>
<keyword evidence="6 10" id="KW-0418">Kinase</keyword>
<comment type="caution">
    <text evidence="10">The sequence shown here is derived from an EMBL/GenBank/DDBJ whole genome shotgun (WGS) entry which is preliminary data.</text>
</comment>
<feature type="transmembrane region" description="Helical" evidence="8">
    <location>
        <begin position="6"/>
        <end position="25"/>
    </location>
</feature>
<dbReference type="SUPFAM" id="SSF103190">
    <property type="entry name" value="Sensory domain-like"/>
    <property type="match status" value="1"/>
</dbReference>
<dbReference type="Pfam" id="PF07568">
    <property type="entry name" value="HisKA_2"/>
    <property type="match status" value="1"/>
</dbReference>
<feature type="domain" description="Histidine kinase/HSP90-like ATPase" evidence="9">
    <location>
        <begin position="417"/>
        <end position="516"/>
    </location>
</feature>
<name>A0ABW5VHK0_9FLAO</name>
<dbReference type="Pfam" id="PF02518">
    <property type="entry name" value="HATPase_c"/>
    <property type="match status" value="1"/>
</dbReference>
<dbReference type="SMART" id="SM00387">
    <property type="entry name" value="HATPase_c"/>
    <property type="match status" value="1"/>
</dbReference>
<dbReference type="RefSeq" id="WP_251805558.1">
    <property type="nucleotide sequence ID" value="NZ_CP166679.1"/>
</dbReference>
<accession>A0ABW5VHK0</accession>
<evidence type="ECO:0000313" key="11">
    <source>
        <dbReference type="Proteomes" id="UP001597532"/>
    </source>
</evidence>
<dbReference type="InterPro" id="IPR003594">
    <property type="entry name" value="HATPase_dom"/>
</dbReference>
<dbReference type="Proteomes" id="UP001597532">
    <property type="component" value="Unassembled WGS sequence"/>
</dbReference>
<keyword evidence="8" id="KW-0812">Transmembrane</keyword>
<keyword evidence="8" id="KW-0472">Membrane</keyword>
<keyword evidence="3" id="KW-0597">Phosphoprotein</keyword>
<evidence type="ECO:0000256" key="2">
    <source>
        <dbReference type="ARBA" id="ARBA00012438"/>
    </source>
</evidence>
<protein>
    <recommendedName>
        <fullName evidence="2">histidine kinase</fullName>
        <ecNumber evidence="2">2.7.13.3</ecNumber>
    </recommendedName>
</protein>
<dbReference type="SUPFAM" id="SSF55874">
    <property type="entry name" value="ATPase domain of HSP90 chaperone/DNA topoisomerase II/histidine kinase"/>
    <property type="match status" value="1"/>
</dbReference>
<keyword evidence="8" id="KW-1133">Transmembrane helix</keyword>
<evidence type="ECO:0000256" key="8">
    <source>
        <dbReference type="SAM" id="Phobius"/>
    </source>
</evidence>
<reference evidence="11" key="1">
    <citation type="journal article" date="2019" name="Int. J. Syst. Evol. Microbiol.">
        <title>The Global Catalogue of Microorganisms (GCM) 10K type strain sequencing project: providing services to taxonomists for standard genome sequencing and annotation.</title>
        <authorList>
            <consortium name="The Broad Institute Genomics Platform"/>
            <consortium name="The Broad Institute Genome Sequencing Center for Infectious Disease"/>
            <person name="Wu L."/>
            <person name="Ma J."/>
        </authorList>
    </citation>
    <scope>NUCLEOTIDE SEQUENCE [LARGE SCALE GENOMIC DNA]</scope>
    <source>
        <strain evidence="11">KCTC 52924</strain>
    </source>
</reference>
<dbReference type="PANTHER" id="PTHR41523">
    <property type="entry name" value="TWO-COMPONENT SYSTEM SENSOR PROTEIN"/>
    <property type="match status" value="1"/>
</dbReference>